<dbReference type="RefSeq" id="WP_097382034.1">
    <property type="nucleotide sequence ID" value="NZ_NXNI01000002.1"/>
</dbReference>
<feature type="domain" description="Gfo/Idh/MocA-like oxidoreductase N-terminal" evidence="1">
    <location>
        <begin position="4"/>
        <end position="127"/>
    </location>
</feature>
<evidence type="ECO:0000313" key="3">
    <source>
        <dbReference type="Proteomes" id="UP000219689"/>
    </source>
</evidence>
<dbReference type="GO" id="GO:0000166">
    <property type="term" value="F:nucleotide binding"/>
    <property type="evidence" value="ECO:0007669"/>
    <property type="project" value="InterPro"/>
</dbReference>
<dbReference type="Gene3D" id="3.30.360.10">
    <property type="entry name" value="Dihydrodipicolinate Reductase, domain 2"/>
    <property type="match status" value="1"/>
</dbReference>
<sequence length="354" mass="38096">MTLQAGLIGTGRVGQNHAEAYDATDGVELQAIAEIDADRRAESGDRHGIPEHRRYREYEAMVDEEQLDIVSVATPAGAHYDHVCTLVRSQPDISVVWCEKPIATSVRRAETMVSMCDDADIELVVNHLRRFSYAHEELRELLSEGVLGTVESVRVTTDGEFLNIGTHYVDLLLYLLDATIADVRAGHIETVRSSNEVRYAGGGTFALDTGTAVYIDPVEAAPHRLSIHGTRATVSVPLNIAPDAGTSWDYWRIEDGSRTRTEVPNSLQERWETDISGVPSGYEPGDVPAQSLFENAAGHIVDLAAGNRDNAAPGSRAAHGLAGLTGLVASATTGSRISLPIAGPLRGISLAHET</sequence>
<dbReference type="PANTHER" id="PTHR43377">
    <property type="entry name" value="BILIVERDIN REDUCTASE A"/>
    <property type="match status" value="1"/>
</dbReference>
<comment type="caution">
    <text evidence="2">The sequence shown here is derived from an EMBL/GenBank/DDBJ whole genome shotgun (WGS) entry which is preliminary data.</text>
</comment>
<reference evidence="2 3" key="1">
    <citation type="submission" date="2017-09" db="EMBL/GenBank/DDBJ databases">
        <title>Genome sequences of Natrinema ejinorence JCM 13890T.</title>
        <authorList>
            <person name="Roh S.W."/>
            <person name="Kim Y.B."/>
            <person name="Kim J.Y."/>
        </authorList>
    </citation>
    <scope>NUCLEOTIDE SEQUENCE [LARGE SCALE GENOMIC DNA]</scope>
    <source>
        <strain evidence="2 3">JCM 13890</strain>
    </source>
</reference>
<dbReference type="Gene3D" id="3.40.50.720">
    <property type="entry name" value="NAD(P)-binding Rossmann-like Domain"/>
    <property type="match status" value="1"/>
</dbReference>
<dbReference type="SUPFAM" id="SSF51735">
    <property type="entry name" value="NAD(P)-binding Rossmann-fold domains"/>
    <property type="match status" value="1"/>
</dbReference>
<dbReference type="SUPFAM" id="SSF55347">
    <property type="entry name" value="Glyceraldehyde-3-phosphate dehydrogenase-like, C-terminal domain"/>
    <property type="match status" value="1"/>
</dbReference>
<name>A0A2A5QQA5_9EURY</name>
<dbReference type="AlphaFoldDB" id="A0A2A5QQA5"/>
<evidence type="ECO:0000259" key="1">
    <source>
        <dbReference type="Pfam" id="PF01408"/>
    </source>
</evidence>
<dbReference type="InterPro" id="IPR036291">
    <property type="entry name" value="NAD(P)-bd_dom_sf"/>
</dbReference>
<gene>
    <name evidence="2" type="ORF">CP557_21365</name>
</gene>
<dbReference type="PANTHER" id="PTHR43377:SF1">
    <property type="entry name" value="BILIVERDIN REDUCTASE A"/>
    <property type="match status" value="1"/>
</dbReference>
<dbReference type="InterPro" id="IPR000683">
    <property type="entry name" value="Gfo/Idh/MocA-like_OxRdtase_N"/>
</dbReference>
<dbReference type="OrthoDB" id="303309at2157"/>
<protein>
    <recommendedName>
        <fullName evidence="1">Gfo/Idh/MocA-like oxidoreductase N-terminal domain-containing protein</fullName>
    </recommendedName>
</protein>
<dbReference type="Proteomes" id="UP000219689">
    <property type="component" value="Unassembled WGS sequence"/>
</dbReference>
<dbReference type="Pfam" id="PF01408">
    <property type="entry name" value="GFO_IDH_MocA"/>
    <property type="match status" value="1"/>
</dbReference>
<dbReference type="EMBL" id="NXNI01000002">
    <property type="protein sequence ID" value="PCR89017.1"/>
    <property type="molecule type" value="Genomic_DNA"/>
</dbReference>
<organism evidence="2 3">
    <name type="scientific">Natrinema ejinorense</name>
    <dbReference type="NCBI Taxonomy" id="373386"/>
    <lineage>
        <taxon>Archaea</taxon>
        <taxon>Methanobacteriati</taxon>
        <taxon>Methanobacteriota</taxon>
        <taxon>Stenosarchaea group</taxon>
        <taxon>Halobacteria</taxon>
        <taxon>Halobacteriales</taxon>
        <taxon>Natrialbaceae</taxon>
        <taxon>Natrinema</taxon>
    </lineage>
</organism>
<proteinExistence type="predicted"/>
<evidence type="ECO:0000313" key="2">
    <source>
        <dbReference type="EMBL" id="PCR89017.1"/>
    </source>
</evidence>
<keyword evidence="3" id="KW-1185">Reference proteome</keyword>
<dbReference type="InterPro" id="IPR051450">
    <property type="entry name" value="Gfo/Idh/MocA_Oxidoreductases"/>
</dbReference>
<accession>A0A2A5QQA5</accession>